<evidence type="ECO:0000256" key="1">
    <source>
        <dbReference type="SAM" id="MobiDB-lite"/>
    </source>
</evidence>
<protein>
    <submittedName>
        <fullName evidence="2">Uncharacterized protein</fullName>
    </submittedName>
</protein>
<proteinExistence type="predicted"/>
<reference evidence="2 3" key="1">
    <citation type="submission" date="2024-09" db="EMBL/GenBank/DDBJ databases">
        <title>Chromosome-scale assembly of Riccia sorocarpa.</title>
        <authorList>
            <person name="Paukszto L."/>
        </authorList>
    </citation>
    <scope>NUCLEOTIDE SEQUENCE [LARGE SCALE GENOMIC DNA]</scope>
    <source>
        <strain evidence="2">LP-2024</strain>
        <tissue evidence="2">Aerial parts of the thallus</tissue>
    </source>
</reference>
<evidence type="ECO:0000313" key="2">
    <source>
        <dbReference type="EMBL" id="KAL3698050.1"/>
    </source>
</evidence>
<evidence type="ECO:0000313" key="3">
    <source>
        <dbReference type="Proteomes" id="UP001633002"/>
    </source>
</evidence>
<name>A0ABD3I6I1_9MARC</name>
<gene>
    <name evidence="2" type="ORF">R1sor_012126</name>
</gene>
<comment type="caution">
    <text evidence="2">The sequence shown here is derived from an EMBL/GenBank/DDBJ whole genome shotgun (WGS) entry which is preliminary data.</text>
</comment>
<accession>A0ABD3I6I1</accession>
<sequence>MATRSLVMDFTFIQWDECGKDILLDPEEEKNWDFFWKTANQDFDLECSADPDFSFLVGKKFKFWDGNHRVTVWLEKYATIVNPNLGPEFLATVRDLQVTLSKQENGKRDVKVEVGVDRIKAFAGAPLSPDLKLKLLKVHYNGDLALRSRYHHLQGNDLDDIRPWLNHWEMWSMLERYALSMLAACVGLQPGENRRKRLSRRKKSSSSMLKNIKENSGIRSGIHQSGTS</sequence>
<dbReference type="Proteomes" id="UP001633002">
    <property type="component" value="Unassembled WGS sequence"/>
</dbReference>
<organism evidence="2 3">
    <name type="scientific">Riccia sorocarpa</name>
    <dbReference type="NCBI Taxonomy" id="122646"/>
    <lineage>
        <taxon>Eukaryota</taxon>
        <taxon>Viridiplantae</taxon>
        <taxon>Streptophyta</taxon>
        <taxon>Embryophyta</taxon>
        <taxon>Marchantiophyta</taxon>
        <taxon>Marchantiopsida</taxon>
        <taxon>Marchantiidae</taxon>
        <taxon>Marchantiales</taxon>
        <taxon>Ricciaceae</taxon>
        <taxon>Riccia</taxon>
    </lineage>
</organism>
<dbReference type="AlphaFoldDB" id="A0ABD3I6I1"/>
<keyword evidence="3" id="KW-1185">Reference proteome</keyword>
<feature type="compositionally biased region" description="Basic residues" evidence="1">
    <location>
        <begin position="194"/>
        <end position="204"/>
    </location>
</feature>
<feature type="region of interest" description="Disordered" evidence="1">
    <location>
        <begin position="194"/>
        <end position="228"/>
    </location>
</feature>
<dbReference type="EMBL" id="JBJQOH010000002">
    <property type="protein sequence ID" value="KAL3698050.1"/>
    <property type="molecule type" value="Genomic_DNA"/>
</dbReference>